<dbReference type="NCBIfam" id="TIGR00182">
    <property type="entry name" value="plsX"/>
    <property type="match status" value="1"/>
</dbReference>
<evidence type="ECO:0000256" key="8">
    <source>
        <dbReference type="ARBA" id="ARBA00024069"/>
    </source>
</evidence>
<comment type="catalytic activity">
    <reaction evidence="1 10">
        <text>a fatty acyl-[ACP] + phosphate = an acyl phosphate + holo-[ACP]</text>
        <dbReference type="Rhea" id="RHEA:42292"/>
        <dbReference type="Rhea" id="RHEA-COMP:9685"/>
        <dbReference type="Rhea" id="RHEA-COMP:14125"/>
        <dbReference type="ChEBI" id="CHEBI:43474"/>
        <dbReference type="ChEBI" id="CHEBI:59918"/>
        <dbReference type="ChEBI" id="CHEBI:64479"/>
        <dbReference type="ChEBI" id="CHEBI:138651"/>
        <dbReference type="EC" id="2.3.1.274"/>
    </reaction>
</comment>
<comment type="subunit">
    <text evidence="9 10">Homodimer. Probably interacts with PlsY.</text>
</comment>
<dbReference type="GO" id="GO:0043811">
    <property type="term" value="F:phosphate:acyl-[acyl carrier protein] acyltransferase activity"/>
    <property type="evidence" value="ECO:0007669"/>
    <property type="project" value="UniProtKB-UniRule"/>
</dbReference>
<evidence type="ECO:0000256" key="4">
    <source>
        <dbReference type="ARBA" id="ARBA00022679"/>
    </source>
</evidence>
<keyword evidence="5 10" id="KW-0443">Lipid metabolism</keyword>
<protein>
    <recommendedName>
        <fullName evidence="8 10">Phosphate acyltransferase</fullName>
        <ecNumber evidence="8 10">2.3.1.274</ecNumber>
    </recommendedName>
    <alternativeName>
        <fullName evidence="10">Acyl-ACP phosphotransacylase</fullName>
    </alternativeName>
    <alternativeName>
        <fullName evidence="10">Acyl-[acyl-carrier-protein]--phosphate acyltransferase</fullName>
    </alternativeName>
    <alternativeName>
        <fullName evidence="10">Phosphate-acyl-ACP acyltransferase</fullName>
    </alternativeName>
</protein>
<dbReference type="HAMAP" id="MF_00019">
    <property type="entry name" value="PlsX"/>
    <property type="match status" value="1"/>
</dbReference>
<dbReference type="PIRSF" id="PIRSF002465">
    <property type="entry name" value="Phsphlp_syn_PlsX"/>
    <property type="match status" value="1"/>
</dbReference>
<evidence type="ECO:0000256" key="5">
    <source>
        <dbReference type="ARBA" id="ARBA00023098"/>
    </source>
</evidence>
<keyword evidence="11" id="KW-0012">Acyltransferase</keyword>
<evidence type="ECO:0000256" key="1">
    <source>
        <dbReference type="ARBA" id="ARBA00001232"/>
    </source>
</evidence>
<comment type="subcellular location">
    <subcellularLocation>
        <location evidence="10">Cytoplasm</location>
    </subcellularLocation>
    <text evidence="10">Associated with the membrane possibly through PlsY.</text>
</comment>
<keyword evidence="6 10" id="KW-0594">Phospholipid biosynthesis</keyword>
<evidence type="ECO:0000256" key="3">
    <source>
        <dbReference type="ARBA" id="ARBA00022516"/>
    </source>
</evidence>
<dbReference type="GO" id="GO:0006633">
    <property type="term" value="P:fatty acid biosynthetic process"/>
    <property type="evidence" value="ECO:0007669"/>
    <property type="project" value="UniProtKB-UniRule"/>
</dbReference>
<accession>A0A519BE57</accession>
<dbReference type="GO" id="GO:0008654">
    <property type="term" value="P:phospholipid biosynthetic process"/>
    <property type="evidence" value="ECO:0007669"/>
    <property type="project" value="UniProtKB-KW"/>
</dbReference>
<evidence type="ECO:0000256" key="10">
    <source>
        <dbReference type="HAMAP-Rule" id="MF_00019"/>
    </source>
</evidence>
<dbReference type="EMBL" id="SGBD01000001">
    <property type="protein sequence ID" value="RZD15552.1"/>
    <property type="molecule type" value="Genomic_DNA"/>
</dbReference>
<keyword evidence="2 10" id="KW-0963">Cytoplasm</keyword>
<keyword evidence="7 10" id="KW-1208">Phospholipid metabolism</keyword>
<comment type="caution">
    <text evidence="11">The sequence shown here is derived from an EMBL/GenBank/DDBJ whole genome shotgun (WGS) entry which is preliminary data.</text>
</comment>
<dbReference type="EC" id="2.3.1.274" evidence="8 10"/>
<dbReference type="GO" id="GO:0005737">
    <property type="term" value="C:cytoplasm"/>
    <property type="evidence" value="ECO:0007669"/>
    <property type="project" value="UniProtKB-SubCell"/>
</dbReference>
<evidence type="ECO:0000313" key="12">
    <source>
        <dbReference type="Proteomes" id="UP000320813"/>
    </source>
</evidence>
<evidence type="ECO:0000313" key="11">
    <source>
        <dbReference type="EMBL" id="RZD15552.1"/>
    </source>
</evidence>
<comment type="similarity">
    <text evidence="10">Belongs to the PlsX family.</text>
</comment>
<dbReference type="PANTHER" id="PTHR30100:SF1">
    <property type="entry name" value="PHOSPHATE ACYLTRANSFERASE"/>
    <property type="match status" value="1"/>
</dbReference>
<dbReference type="InterPro" id="IPR003664">
    <property type="entry name" value="FA_synthesis"/>
</dbReference>
<name>A0A519BE57_9DELT</name>
<reference evidence="11 12" key="1">
    <citation type="submission" date="2019-01" db="EMBL/GenBank/DDBJ databases">
        <title>Insights into ecological role of a new deltaproteobacterial order Candidatus Sinidesulfobacterales (Sva0485) by metagenomics and metatranscriptomics.</title>
        <authorList>
            <person name="Tan S."/>
            <person name="Liu J."/>
            <person name="Fang Y."/>
            <person name="Hedlund B.P."/>
            <person name="Lian Z.H."/>
            <person name="Huang L.Y."/>
            <person name="Li J.T."/>
            <person name="Huang L.N."/>
            <person name="Li W.J."/>
            <person name="Jiang H.C."/>
            <person name="Dong H.L."/>
            <person name="Shu W.S."/>
        </authorList>
    </citation>
    <scope>NUCLEOTIDE SEQUENCE [LARGE SCALE GENOMIC DNA]</scope>
    <source>
        <strain evidence="11">AP3</strain>
    </source>
</reference>
<dbReference type="Gene3D" id="3.40.718.10">
    <property type="entry name" value="Isopropylmalate Dehydrogenase"/>
    <property type="match status" value="1"/>
</dbReference>
<keyword evidence="4 10" id="KW-0808">Transferase</keyword>
<dbReference type="Proteomes" id="UP000320813">
    <property type="component" value="Unassembled WGS sequence"/>
</dbReference>
<comment type="function">
    <text evidence="10">Catalyzes the reversible formation of acyl-phosphate (acyl-PO(4)) from acyl-[acyl-carrier-protein] (acyl-ACP). This enzyme utilizes acyl-ACP as fatty acyl donor, but not acyl-CoA.</text>
</comment>
<dbReference type="SUPFAM" id="SSF53659">
    <property type="entry name" value="Isocitrate/Isopropylmalate dehydrogenase-like"/>
    <property type="match status" value="1"/>
</dbReference>
<proteinExistence type="inferred from homology"/>
<evidence type="ECO:0000256" key="6">
    <source>
        <dbReference type="ARBA" id="ARBA00023209"/>
    </source>
</evidence>
<keyword evidence="3 10" id="KW-0444">Lipid biosynthesis</keyword>
<dbReference type="Pfam" id="PF02504">
    <property type="entry name" value="FA_synthesis"/>
    <property type="match status" value="1"/>
</dbReference>
<dbReference type="PANTHER" id="PTHR30100">
    <property type="entry name" value="FATTY ACID/PHOSPHOLIPID SYNTHESIS PROTEIN PLSX"/>
    <property type="match status" value="1"/>
</dbReference>
<dbReference type="UniPathway" id="UPA00085"/>
<evidence type="ECO:0000256" key="7">
    <source>
        <dbReference type="ARBA" id="ARBA00023264"/>
    </source>
</evidence>
<organism evidence="11 12">
    <name type="scientific">Candidatus Acidulodesulfobacterium ferriphilum</name>
    <dbReference type="NCBI Taxonomy" id="2597223"/>
    <lineage>
        <taxon>Bacteria</taxon>
        <taxon>Deltaproteobacteria</taxon>
        <taxon>Candidatus Acidulodesulfobacterales</taxon>
        <taxon>Candidatus Acidulodesulfobacterium</taxon>
    </lineage>
</organism>
<evidence type="ECO:0000256" key="2">
    <source>
        <dbReference type="ARBA" id="ARBA00022490"/>
    </source>
</evidence>
<comment type="pathway">
    <text evidence="10">Lipid metabolism; phospholipid metabolism.</text>
</comment>
<gene>
    <name evidence="10 11" type="primary">plsX</name>
    <name evidence="11" type="ORF">EVJ47_02860</name>
</gene>
<sequence length="337" mass="36184">MRIALDGFGSDKAPEPEVLGAIAAVESDEGLEIILTGDEAALESAFKKHGHMSSRVKIKHASERITMKDSPSSIVRNKKNSSLRVAYELVKNKEADVVISAGNSGASLAIAMFVFKRIKGIDRPAIATIMPAIGGYTVLIDAGANVDVKPHHLAQFAIMGAEYAAFMKDIKNPKIGLLSNGEEESKGNDLTREAYKIIKNTDLNFYGYVEGREIFNGKVDVVVCDGFTGNVILKASETLAETIFNLLRDEVDKSLMAKLGFFLAKKSLKNFKKLVDHNEYGGAPLLGVNGAAFIAHGGASPKAIASAIFVAKHFVEKGITLNISHKIEANAESGYLS</sequence>
<dbReference type="InterPro" id="IPR012281">
    <property type="entry name" value="Phospholipid_synth_PlsX-like"/>
</dbReference>
<dbReference type="AlphaFoldDB" id="A0A519BE57"/>
<evidence type="ECO:0000256" key="9">
    <source>
        <dbReference type="ARBA" id="ARBA00046608"/>
    </source>
</evidence>